<dbReference type="EMBL" id="ML995484">
    <property type="protein sequence ID" value="KAF2142672.1"/>
    <property type="molecule type" value="Genomic_DNA"/>
</dbReference>
<proteinExistence type="predicted"/>
<dbReference type="Proteomes" id="UP000799438">
    <property type="component" value="Unassembled WGS sequence"/>
</dbReference>
<feature type="coiled-coil region" evidence="1">
    <location>
        <begin position="159"/>
        <end position="193"/>
    </location>
</feature>
<evidence type="ECO:0000313" key="2">
    <source>
        <dbReference type="EMBL" id="KAF2142672.1"/>
    </source>
</evidence>
<dbReference type="OrthoDB" id="5410764at2759"/>
<protein>
    <submittedName>
        <fullName evidence="2">Uncharacterized protein</fullName>
    </submittedName>
</protein>
<gene>
    <name evidence="2" type="ORF">K452DRAFT_226719</name>
</gene>
<dbReference type="GeneID" id="54294345"/>
<organism evidence="2 3">
    <name type="scientific">Aplosporella prunicola CBS 121167</name>
    <dbReference type="NCBI Taxonomy" id="1176127"/>
    <lineage>
        <taxon>Eukaryota</taxon>
        <taxon>Fungi</taxon>
        <taxon>Dikarya</taxon>
        <taxon>Ascomycota</taxon>
        <taxon>Pezizomycotina</taxon>
        <taxon>Dothideomycetes</taxon>
        <taxon>Dothideomycetes incertae sedis</taxon>
        <taxon>Botryosphaeriales</taxon>
        <taxon>Aplosporellaceae</taxon>
        <taxon>Aplosporella</taxon>
    </lineage>
</organism>
<dbReference type="AlphaFoldDB" id="A0A6A6BET1"/>
<evidence type="ECO:0000313" key="3">
    <source>
        <dbReference type="Proteomes" id="UP000799438"/>
    </source>
</evidence>
<dbReference type="RefSeq" id="XP_033398384.1">
    <property type="nucleotide sequence ID" value="XM_033536849.1"/>
</dbReference>
<accession>A0A6A6BET1</accession>
<name>A0A6A6BET1_9PEZI</name>
<keyword evidence="1" id="KW-0175">Coiled coil</keyword>
<evidence type="ECO:0000256" key="1">
    <source>
        <dbReference type="SAM" id="Coils"/>
    </source>
</evidence>
<sequence>METDKPPPPPSSSAALDVIFNCHICQATISDIYNQSSGNSGFRDGRPNTSDTRVTSLWLTECMHLTCGSHLEGGGAPFHPEGARPEAACPVCVKEAHDDRPKPLYAVRGWKEGAYDEDIPEDLFVTPPVGLDGKSIKVQALQFQYTSLLRYGTAMLAQRRAAEKTRLEAERRASEAEKRHREMSEQVMALKCRVTAMEKDQAEVSKWKARMPQITHYLKLCPELIGYAG</sequence>
<keyword evidence="3" id="KW-1185">Reference proteome</keyword>
<reference evidence="2" key="1">
    <citation type="journal article" date="2020" name="Stud. Mycol.">
        <title>101 Dothideomycetes genomes: a test case for predicting lifestyles and emergence of pathogens.</title>
        <authorList>
            <person name="Haridas S."/>
            <person name="Albert R."/>
            <person name="Binder M."/>
            <person name="Bloem J."/>
            <person name="Labutti K."/>
            <person name="Salamov A."/>
            <person name="Andreopoulos B."/>
            <person name="Baker S."/>
            <person name="Barry K."/>
            <person name="Bills G."/>
            <person name="Bluhm B."/>
            <person name="Cannon C."/>
            <person name="Castanera R."/>
            <person name="Culley D."/>
            <person name="Daum C."/>
            <person name="Ezra D."/>
            <person name="Gonzalez J."/>
            <person name="Henrissat B."/>
            <person name="Kuo A."/>
            <person name="Liang C."/>
            <person name="Lipzen A."/>
            <person name="Lutzoni F."/>
            <person name="Magnuson J."/>
            <person name="Mondo S."/>
            <person name="Nolan M."/>
            <person name="Ohm R."/>
            <person name="Pangilinan J."/>
            <person name="Park H.-J."/>
            <person name="Ramirez L."/>
            <person name="Alfaro M."/>
            <person name="Sun H."/>
            <person name="Tritt A."/>
            <person name="Yoshinaga Y."/>
            <person name="Zwiers L.-H."/>
            <person name="Turgeon B."/>
            <person name="Goodwin S."/>
            <person name="Spatafora J."/>
            <person name="Crous P."/>
            <person name="Grigoriev I."/>
        </authorList>
    </citation>
    <scope>NUCLEOTIDE SEQUENCE</scope>
    <source>
        <strain evidence="2">CBS 121167</strain>
    </source>
</reference>